<feature type="domain" description="2,6-dihydroxypyridine 3-monooxygenase substrate binding" evidence="1">
    <location>
        <begin position="168"/>
        <end position="296"/>
    </location>
</feature>
<dbReference type="SUPFAM" id="SSF54373">
    <property type="entry name" value="FAD-linked reductases, C-terminal domain"/>
    <property type="match status" value="1"/>
</dbReference>
<dbReference type="RefSeq" id="WP_130189219.1">
    <property type="nucleotide sequence ID" value="NZ_CP035913.1"/>
</dbReference>
<name>A0A4P6L3F5_9BURK</name>
<dbReference type="InterPro" id="IPR054707">
    <property type="entry name" value="DhpH_subs-bd"/>
</dbReference>
<dbReference type="Gene3D" id="3.50.50.60">
    <property type="entry name" value="FAD/NAD(P)-binding domain"/>
    <property type="match status" value="2"/>
</dbReference>
<proteinExistence type="predicted"/>
<gene>
    <name evidence="2" type="ORF">EWM63_26590</name>
</gene>
<dbReference type="InterPro" id="IPR036188">
    <property type="entry name" value="FAD/NAD-bd_sf"/>
</dbReference>
<keyword evidence="3" id="KW-1185">Reference proteome</keyword>
<dbReference type="NCBIfam" id="NF005566">
    <property type="entry name" value="PRK07236.1"/>
    <property type="match status" value="1"/>
</dbReference>
<dbReference type="PANTHER" id="PTHR47469:SF2">
    <property type="entry name" value="OS06G0597600 PROTEIN"/>
    <property type="match status" value="1"/>
</dbReference>
<dbReference type="PANTHER" id="PTHR47469">
    <property type="entry name" value="MONOOXYGENASE-LIKE"/>
    <property type="match status" value="1"/>
</dbReference>
<dbReference type="PRINTS" id="PR00420">
    <property type="entry name" value="RNGMNOXGNASE"/>
</dbReference>
<dbReference type="KEGG" id="plue:EWM63_26590"/>
<dbReference type="Proteomes" id="UP000290637">
    <property type="component" value="Chromosome"/>
</dbReference>
<dbReference type="EMBL" id="CP035913">
    <property type="protein sequence ID" value="QBE66110.1"/>
    <property type="molecule type" value="Genomic_DNA"/>
</dbReference>
<dbReference type="InterPro" id="IPR053212">
    <property type="entry name" value="DHP_3-monooxygenase"/>
</dbReference>
<sequence>METSSRRQAIIAGGSVGGLMAAALLRAAGWEATVHERSPSSLSGRGGGLVLQGDVLRALRRADIGWTGMPGVTTVERIWLDASDAVVRRAHMPQTQTSWNALYGVLRAAQPDGSMHAGSAVADYTQNEDGIDVRFASGATARADLLVGADGARSSVRARMFPAAAPSYAGYVAWRGLVPERDLPAAFVERFDHAFVFQHGARHQLLAYPVPGADGATAAGARRWNWVWYRRVAAGAALAGVLTDRDGRAHAASLPPGAMPAAQADALRADGRALLAPSLRLLLDATAEPFVQVIADLQAPGMRDGRAVLLGDAAAVVRPHTAAGTAKAAADALALAAALRCGYADAALAAWERERMAAARETGRWGIELGIGMMGAPD</sequence>
<evidence type="ECO:0000313" key="3">
    <source>
        <dbReference type="Proteomes" id="UP000290637"/>
    </source>
</evidence>
<evidence type="ECO:0000259" key="1">
    <source>
        <dbReference type="Pfam" id="PF22607"/>
    </source>
</evidence>
<dbReference type="AlphaFoldDB" id="A0A4P6L3F5"/>
<dbReference type="Pfam" id="PF22607">
    <property type="entry name" value="FAD_binding-like"/>
    <property type="match status" value="1"/>
</dbReference>
<dbReference type="SUPFAM" id="SSF51905">
    <property type="entry name" value="FAD/NAD(P)-binding domain"/>
    <property type="match status" value="1"/>
</dbReference>
<protein>
    <recommendedName>
        <fullName evidence="1">2,6-dihydroxypyridine 3-monooxygenase substrate binding domain-containing protein</fullName>
    </recommendedName>
</protein>
<reference evidence="2 3" key="1">
    <citation type="submission" date="2019-02" db="EMBL/GenBank/DDBJ databases">
        <title>Draft Genome Sequences of Six Type Strains of the Genus Massilia.</title>
        <authorList>
            <person name="Miess H."/>
            <person name="Frediansyhah A."/>
            <person name="Gross H."/>
        </authorList>
    </citation>
    <scope>NUCLEOTIDE SEQUENCE [LARGE SCALE GENOMIC DNA]</scope>
    <source>
        <strain evidence="2 3">DSM 17473</strain>
    </source>
</reference>
<dbReference type="OrthoDB" id="8591538at2"/>
<accession>A0A4P6L3F5</accession>
<organism evidence="2 3">
    <name type="scientific">Pseudoduganella lutea</name>
    <dbReference type="NCBI Taxonomy" id="321985"/>
    <lineage>
        <taxon>Bacteria</taxon>
        <taxon>Pseudomonadati</taxon>
        <taxon>Pseudomonadota</taxon>
        <taxon>Betaproteobacteria</taxon>
        <taxon>Burkholderiales</taxon>
        <taxon>Oxalobacteraceae</taxon>
        <taxon>Telluria group</taxon>
        <taxon>Pseudoduganella</taxon>
    </lineage>
</organism>
<evidence type="ECO:0000313" key="2">
    <source>
        <dbReference type="EMBL" id="QBE66110.1"/>
    </source>
</evidence>